<protein>
    <recommendedName>
        <fullName evidence="3">Cytokine receptor-like factor 3</fullName>
    </recommendedName>
</protein>
<proteinExistence type="predicted"/>
<evidence type="ECO:0000313" key="1">
    <source>
        <dbReference type="EMBL" id="KAK0173607.1"/>
    </source>
</evidence>
<reference evidence="1" key="2">
    <citation type="submission" date="2023-03" db="EMBL/GenBank/DDBJ databases">
        <authorList>
            <person name="Inwood S.N."/>
            <person name="Skelly J.G."/>
            <person name="Guhlin J."/>
            <person name="Harrop T.W.R."/>
            <person name="Goldson S.G."/>
            <person name="Dearden P.K."/>
        </authorList>
    </citation>
    <scope>NUCLEOTIDE SEQUENCE</scope>
    <source>
        <strain evidence="1">Irish</strain>
        <tissue evidence="1">Whole body</tissue>
    </source>
</reference>
<accession>A0AA39KTY9</accession>
<name>A0AA39KTY9_9HYME</name>
<gene>
    <name evidence="1" type="ORF">PV328_006777</name>
</gene>
<comment type="caution">
    <text evidence="1">The sequence shown here is derived from an EMBL/GenBank/DDBJ whole genome shotgun (WGS) entry which is preliminary data.</text>
</comment>
<evidence type="ECO:0008006" key="3">
    <source>
        <dbReference type="Google" id="ProtNLM"/>
    </source>
</evidence>
<keyword evidence="2" id="KW-1185">Reference proteome</keyword>
<sequence length="544" mass="63287">MILLYFAFEHLQMQKHIFKRLLNADLTNTNVAIPILEIHEQSEVLDNTLTDETLPLTDDSNQSFDAVPKYIERDEKKIELMNRLALVRKKIQSYERVSDAETLPPRYFELINDDNYQHQHNSMNTPSDFKSFRHAHENYKKIEKQLQDLRIAENQIIHTTKRVLKEIDCTYDRLAKQVIREINHKRDLMRLEAVVFHNESIAPLKACRKELRTLQFNEEKTMFHLEDFSKDSTKQDVSNRDIEKILNANCNIEGLPAVPLTEELPYLAFKPPTNSSFIDFLNKVDDFGSILYSAPIEIINIEEKPASFFVKWAITNPEFDGEEQIYVLQKAKGEVIDPTSDNFETVYKGPETCAFVRDILVDESITLRVGIQSLESAWSQPRIVKTQIPNYRWSNNNKNYIIENQTARKISDNTSTLFSHEPQIDSNQIIEFKFLEASESENNDEGIALVVDPKGDDDNLRRDGALMISSNGKIFMDGDEKLMQLPQIKLGTKIIFTIMRKRDEYLRINIECDDKAVTYDWSVETPLYFAARFSGNNKWHLMVK</sequence>
<organism evidence="1 2">
    <name type="scientific">Microctonus aethiopoides</name>
    <dbReference type="NCBI Taxonomy" id="144406"/>
    <lineage>
        <taxon>Eukaryota</taxon>
        <taxon>Metazoa</taxon>
        <taxon>Ecdysozoa</taxon>
        <taxon>Arthropoda</taxon>
        <taxon>Hexapoda</taxon>
        <taxon>Insecta</taxon>
        <taxon>Pterygota</taxon>
        <taxon>Neoptera</taxon>
        <taxon>Endopterygota</taxon>
        <taxon>Hymenoptera</taxon>
        <taxon>Apocrita</taxon>
        <taxon>Ichneumonoidea</taxon>
        <taxon>Braconidae</taxon>
        <taxon>Euphorinae</taxon>
        <taxon>Microctonus</taxon>
    </lineage>
</organism>
<reference evidence="1" key="1">
    <citation type="journal article" date="2023" name="bioRxiv">
        <title>Scaffold-level genome assemblies of two parasitoid biocontrol wasps reveal the parthenogenesis mechanism and an associated novel virus.</title>
        <authorList>
            <person name="Inwood S."/>
            <person name="Skelly J."/>
            <person name="Guhlin J."/>
            <person name="Harrop T."/>
            <person name="Goldson S."/>
            <person name="Dearden P."/>
        </authorList>
    </citation>
    <scope>NUCLEOTIDE SEQUENCE</scope>
    <source>
        <strain evidence="1">Irish</strain>
        <tissue evidence="1">Whole body</tissue>
    </source>
</reference>
<dbReference type="Proteomes" id="UP001168990">
    <property type="component" value="Unassembled WGS sequence"/>
</dbReference>
<dbReference type="AlphaFoldDB" id="A0AA39KTY9"/>
<dbReference type="EMBL" id="JAQQBS010000002">
    <property type="protein sequence ID" value="KAK0173607.1"/>
    <property type="molecule type" value="Genomic_DNA"/>
</dbReference>
<evidence type="ECO:0000313" key="2">
    <source>
        <dbReference type="Proteomes" id="UP001168990"/>
    </source>
</evidence>